<feature type="non-terminal residue" evidence="2">
    <location>
        <position position="1"/>
    </location>
</feature>
<proteinExistence type="predicted"/>
<feature type="non-terminal residue" evidence="2">
    <location>
        <position position="162"/>
    </location>
</feature>
<feature type="region of interest" description="Disordered" evidence="1">
    <location>
        <begin position="51"/>
        <end position="73"/>
    </location>
</feature>
<feature type="region of interest" description="Disordered" evidence="1">
    <location>
        <begin position="1"/>
        <end position="32"/>
    </location>
</feature>
<name>A0A060BZZ0_9BACT</name>
<sequence>SGASAGRPRYRGEHRLGDRLRRRARRPERVPEPALLPRRRIAWLDRGHARRRQRVLPGGRADRSRGHGAEAAVSSHRGQFVLLGRSRRRQQRVRGGVVGVRLHARPCAARRARHSFPRRNVAVGGGFAGTFGRPGGCPGPQPAAHRGHVALRPHRGRRRRRI</sequence>
<protein>
    <submittedName>
        <fullName evidence="2">CAZy families GH79 protein</fullName>
    </submittedName>
</protein>
<feature type="compositionally biased region" description="Basic and acidic residues" evidence="1">
    <location>
        <begin position="10"/>
        <end position="19"/>
    </location>
</feature>
<accession>A0A060BZZ0</accession>
<evidence type="ECO:0000256" key="1">
    <source>
        <dbReference type="SAM" id="MobiDB-lite"/>
    </source>
</evidence>
<reference evidence="2" key="1">
    <citation type="journal article" date="2013" name="Environ. Microbiol.">
        <title>Seasonally variable intestinal metagenomes of the red palm weevil (Rhynchophorus ferrugineus).</title>
        <authorList>
            <person name="Jia S."/>
            <person name="Zhang X."/>
            <person name="Zhang G."/>
            <person name="Yin A."/>
            <person name="Zhang S."/>
            <person name="Li F."/>
            <person name="Wang L."/>
            <person name="Zhao D."/>
            <person name="Yun Q."/>
            <person name="Tala"/>
            <person name="Wang J."/>
            <person name="Sun G."/>
            <person name="Baabdullah M."/>
            <person name="Yu X."/>
            <person name="Hu S."/>
            <person name="Al-Mssallem I.S."/>
            <person name="Yu J."/>
        </authorList>
    </citation>
    <scope>NUCLEOTIDE SEQUENCE</scope>
</reference>
<dbReference type="EMBL" id="KF118797">
    <property type="protein sequence ID" value="AIA86061.1"/>
    <property type="molecule type" value="Genomic_DNA"/>
</dbReference>
<dbReference type="AlphaFoldDB" id="A0A060BZZ0"/>
<organism evidence="2">
    <name type="scientific">uncultured Acidobacteriota bacterium</name>
    <dbReference type="NCBI Taxonomy" id="171953"/>
    <lineage>
        <taxon>Bacteria</taxon>
        <taxon>Pseudomonadati</taxon>
        <taxon>Acidobacteriota</taxon>
        <taxon>environmental samples</taxon>
    </lineage>
</organism>
<evidence type="ECO:0000313" key="2">
    <source>
        <dbReference type="EMBL" id="AIA86061.1"/>
    </source>
</evidence>